<reference evidence="1 2" key="1">
    <citation type="journal article" date="2012" name="Stand. Genomic Sci.">
        <title>Complete genome sequencing and analysis of Saprospira grandis str. Lewin, a predatory marine bacterium.</title>
        <authorList>
            <person name="Saw J.H."/>
            <person name="Yuryev A."/>
            <person name="Kanbe M."/>
            <person name="Hou S."/>
            <person name="Young A.G."/>
            <person name="Aizawa S."/>
            <person name="Alam M."/>
        </authorList>
    </citation>
    <scope>NUCLEOTIDE SEQUENCE [LARGE SCALE GENOMIC DNA]</scope>
    <source>
        <strain evidence="1 2">Lewin</strain>
    </source>
</reference>
<dbReference type="RefSeq" id="WP_015691546.1">
    <property type="nucleotide sequence ID" value="NC_016940.1"/>
</dbReference>
<dbReference type="OrthoDB" id="877056at2"/>
<dbReference type="EMBL" id="CP002831">
    <property type="protein sequence ID" value="AFC23898.1"/>
    <property type="molecule type" value="Genomic_DNA"/>
</dbReference>
<protein>
    <submittedName>
        <fullName evidence="1">Uncharacterized protein</fullName>
    </submittedName>
</protein>
<sequence length="327" mass="37741">MVETTGWIKTENFVYTTTKENKKKMYLLAKDHVHKLTEKASSDPVIQDILNFILPAYEDFLLQYRKNTVERRDYQQKTATFKSLIAQLSGVEIRRWDVEIQMTYDIVTNDYRLFLPYGREPFQKGTYDMRIEAVMTLGDLLSADPQLQGLGARVLAFGQQLDDLRGQQQGVEGNNDDNVDDLEAKREELAIILYGAFARLLAHYYRTPKRVDNFYELKYFRRSRNSSPEQEEENDNFSNFEVALSPGSSQQQLEGLLIGGERLRLQHISGEPVLYYFLVNSSDSPGQQYELQPNQSVEVIVPLGHRLIVLENPSRQDSLVEIELLPS</sequence>
<gene>
    <name evidence="1" type="ordered locus">SGRA_1163</name>
</gene>
<keyword evidence="2" id="KW-1185">Reference proteome</keyword>
<proteinExistence type="predicted"/>
<dbReference type="Proteomes" id="UP000007519">
    <property type="component" value="Chromosome"/>
</dbReference>
<evidence type="ECO:0000313" key="1">
    <source>
        <dbReference type="EMBL" id="AFC23898.1"/>
    </source>
</evidence>
<dbReference type="KEGG" id="sgn:SGRA_1163"/>
<organism evidence="1 2">
    <name type="scientific">Saprospira grandis (strain Lewin)</name>
    <dbReference type="NCBI Taxonomy" id="984262"/>
    <lineage>
        <taxon>Bacteria</taxon>
        <taxon>Pseudomonadati</taxon>
        <taxon>Bacteroidota</taxon>
        <taxon>Saprospiria</taxon>
        <taxon>Saprospirales</taxon>
        <taxon>Saprospiraceae</taxon>
        <taxon>Saprospira</taxon>
    </lineage>
</organism>
<dbReference type="AlphaFoldDB" id="H6L416"/>
<evidence type="ECO:0000313" key="2">
    <source>
        <dbReference type="Proteomes" id="UP000007519"/>
    </source>
</evidence>
<name>H6L416_SAPGL</name>
<dbReference type="HOGENOM" id="CLU_074818_0_0_10"/>
<accession>H6L416</accession>